<dbReference type="InterPro" id="IPR048263">
    <property type="entry name" value="Arb2"/>
</dbReference>
<gene>
    <name evidence="3" type="ORF">VTJ49DRAFT_2379</name>
</gene>
<proteinExistence type="predicted"/>
<evidence type="ECO:0000256" key="1">
    <source>
        <dbReference type="SAM" id="MobiDB-lite"/>
    </source>
</evidence>
<feature type="compositionally biased region" description="Basic and acidic residues" evidence="1">
    <location>
        <begin position="397"/>
        <end position="406"/>
    </location>
</feature>
<organism evidence="3 4">
    <name type="scientific">Humicola insolens</name>
    <name type="common">Soft-rot fungus</name>
    <dbReference type="NCBI Taxonomy" id="85995"/>
    <lineage>
        <taxon>Eukaryota</taxon>
        <taxon>Fungi</taxon>
        <taxon>Dikarya</taxon>
        <taxon>Ascomycota</taxon>
        <taxon>Pezizomycotina</taxon>
        <taxon>Sordariomycetes</taxon>
        <taxon>Sordariomycetidae</taxon>
        <taxon>Sordariales</taxon>
        <taxon>Chaetomiaceae</taxon>
        <taxon>Mycothermus</taxon>
    </lineage>
</organism>
<dbReference type="Proteomes" id="UP001583172">
    <property type="component" value="Unassembled WGS sequence"/>
</dbReference>
<dbReference type="PANTHER" id="PTHR21357">
    <property type="entry name" value="FAM172 FAMILY PROTEIN HOMOLOG CG10038"/>
    <property type="match status" value="1"/>
</dbReference>
<keyword evidence="4" id="KW-1185">Reference proteome</keyword>
<evidence type="ECO:0000313" key="3">
    <source>
        <dbReference type="EMBL" id="KAL1843270.1"/>
    </source>
</evidence>
<name>A0ABR3VMX2_HUMIN</name>
<dbReference type="EMBL" id="JAZGSY010000020">
    <property type="protein sequence ID" value="KAL1843270.1"/>
    <property type="molecule type" value="Genomic_DNA"/>
</dbReference>
<feature type="domain" description="Arb2" evidence="2">
    <location>
        <begin position="15"/>
        <end position="300"/>
    </location>
</feature>
<reference evidence="3 4" key="1">
    <citation type="journal article" date="2024" name="Commun. Biol.">
        <title>Comparative genomic analysis of thermophilic fungi reveals convergent evolutionary adaptations and gene losses.</title>
        <authorList>
            <person name="Steindorff A.S."/>
            <person name="Aguilar-Pontes M.V."/>
            <person name="Robinson A.J."/>
            <person name="Andreopoulos B."/>
            <person name="LaButti K."/>
            <person name="Kuo A."/>
            <person name="Mondo S."/>
            <person name="Riley R."/>
            <person name="Otillar R."/>
            <person name="Haridas S."/>
            <person name="Lipzen A."/>
            <person name="Grimwood J."/>
            <person name="Schmutz J."/>
            <person name="Clum A."/>
            <person name="Reid I.D."/>
            <person name="Moisan M.C."/>
            <person name="Butler G."/>
            <person name="Nguyen T.T.M."/>
            <person name="Dewar K."/>
            <person name="Conant G."/>
            <person name="Drula E."/>
            <person name="Henrissat B."/>
            <person name="Hansel C."/>
            <person name="Singer S."/>
            <person name="Hutchinson M.I."/>
            <person name="de Vries R.P."/>
            <person name="Natvig D.O."/>
            <person name="Powell A.J."/>
            <person name="Tsang A."/>
            <person name="Grigoriev I.V."/>
        </authorList>
    </citation>
    <scope>NUCLEOTIDE SEQUENCE [LARGE SCALE GENOMIC DNA]</scope>
    <source>
        <strain evidence="3 4">CBS 620.91</strain>
    </source>
</reference>
<dbReference type="InterPro" id="IPR053858">
    <property type="entry name" value="Arb2_dom"/>
</dbReference>
<accession>A0ABR3VMX2</accession>
<dbReference type="Pfam" id="PF22749">
    <property type="entry name" value="Arb2"/>
    <property type="match status" value="1"/>
</dbReference>
<comment type="caution">
    <text evidence="3">The sequence shown here is derived from an EMBL/GenBank/DDBJ whole genome shotgun (WGS) entry which is preliminary data.</text>
</comment>
<feature type="region of interest" description="Disordered" evidence="1">
    <location>
        <begin position="382"/>
        <end position="465"/>
    </location>
</feature>
<evidence type="ECO:0000259" key="2">
    <source>
        <dbReference type="Pfam" id="PF22749"/>
    </source>
</evidence>
<dbReference type="PANTHER" id="PTHR21357:SF4">
    <property type="entry name" value="FAM172 FAMILY PROTEIN HOMOLOG CG10038"/>
    <property type="match status" value="1"/>
</dbReference>
<sequence>MFRRHWSGLPADPVFPENLKDLGYFINDVDEVRSIEDPDYYFKYFISKNTRWNERNRFAFDQAIQKVLKSRLADAGFTTVPLPLGTPTTEPHVPILTSANAATASRVVVLFGETCQALGVFANRVIGGRGGVNRGSVLGFIKAMQQQHCSATDPAPPGLVVTNPGELWWWPEGRRGLTQTDRHRIPMASAVHARYHAPEVNEIAGNRNVVEHVVSIFESVVLGERFVRKDAKVDVIVVGDTAEAVEKYLDDDTVFDRFDDRLNSLVILGGTYSSNDFNTERFKRFIKERGRAYILHDAPLDSIVAGPSGNPAAGGFTSYGCPVYSAGPKAHYIETMLIEAQTAVLDWTQEVAVKGETYRNEKIEIISETEEDDGTWASYMKKAAEESKQTDGAGHATTDETSKDVAENEINNSQPEQIDHGVDGSPSKTDDSVAGTKENSNSTGATEAIGEMKLENDSAGDGPDAEEMKELVEEVENLKIGH</sequence>
<protein>
    <recommendedName>
        <fullName evidence="2">Arb2 domain-containing protein</fullName>
    </recommendedName>
</protein>
<evidence type="ECO:0000313" key="4">
    <source>
        <dbReference type="Proteomes" id="UP001583172"/>
    </source>
</evidence>